<dbReference type="Gene3D" id="2.80.10.50">
    <property type="match status" value="1"/>
</dbReference>
<dbReference type="Proteomes" id="UP000324965">
    <property type="component" value="Unassembled WGS sequence"/>
</dbReference>
<dbReference type="GO" id="GO:0046556">
    <property type="term" value="F:alpha-L-arabinofuranosidase activity"/>
    <property type="evidence" value="ECO:0007669"/>
    <property type="project" value="InterPro"/>
</dbReference>
<sequence>PQGGADAEPAPRPPASKSASAPAAEPPAATPAFPPSSARKSVQSVNHPDRHWRVGHDSVRLDRVDPRGSSWGGHSASFRLVPGLADSSCVSFSLGEGRYLRHFQFRLRADRDDGSALFEKDATFCPRPSAFSGAVMLESVNYPGRFLRHSDFRLRLDPYENSRLYRADAAFRLVDGLD</sequence>
<reference evidence="3 4" key="1">
    <citation type="submission" date="2019-05" db="EMBL/GenBank/DDBJ databases">
        <authorList>
            <person name="Hariharan J."/>
            <person name="Choudoir M.J."/>
            <person name="Diebold P."/>
            <person name="Panke-Buisse K."/>
            <person name="Buckley D.H."/>
        </authorList>
    </citation>
    <scope>NUCLEOTIDE SEQUENCE [LARGE SCALE GENOMIC DNA]</scope>
    <source>
        <strain evidence="3 4">SUN51</strain>
    </source>
</reference>
<dbReference type="Pfam" id="PF05270">
    <property type="entry name" value="AbfB"/>
    <property type="match status" value="1"/>
</dbReference>
<dbReference type="RefSeq" id="WP_188114175.1">
    <property type="nucleotide sequence ID" value="NZ_VDFC01000046.1"/>
</dbReference>
<evidence type="ECO:0000256" key="1">
    <source>
        <dbReference type="SAM" id="MobiDB-lite"/>
    </source>
</evidence>
<dbReference type="InterPro" id="IPR007934">
    <property type="entry name" value="AbfB_ABD"/>
</dbReference>
<dbReference type="InterPro" id="IPR036195">
    <property type="entry name" value="AbfB_ABD_sf"/>
</dbReference>
<comment type="caution">
    <text evidence="3">The sequence shown here is derived from an EMBL/GenBank/DDBJ whole genome shotgun (WGS) entry which is preliminary data.</text>
</comment>
<keyword evidence="4" id="KW-1185">Reference proteome</keyword>
<feature type="region of interest" description="Disordered" evidence="1">
    <location>
        <begin position="1"/>
        <end position="72"/>
    </location>
</feature>
<dbReference type="AlphaFoldDB" id="A0A5B0ARJ7"/>
<dbReference type="SUPFAM" id="SSF110221">
    <property type="entry name" value="AbfB domain"/>
    <property type="match status" value="2"/>
</dbReference>
<evidence type="ECO:0000259" key="2">
    <source>
        <dbReference type="Pfam" id="PF05270"/>
    </source>
</evidence>
<accession>A0A5B0ARJ7</accession>
<evidence type="ECO:0000313" key="3">
    <source>
        <dbReference type="EMBL" id="KAA0932354.1"/>
    </source>
</evidence>
<dbReference type="CDD" id="cd23399">
    <property type="entry name" value="beta-trefoil_ABD_ABFB"/>
    <property type="match status" value="1"/>
</dbReference>
<feature type="compositionally biased region" description="Basic and acidic residues" evidence="1">
    <location>
        <begin position="47"/>
        <end position="66"/>
    </location>
</feature>
<name>A0A5B0ARJ7_9ACTN</name>
<organism evidence="3 4">
    <name type="scientific">Streptomyces apricus</name>
    <dbReference type="NCBI Taxonomy" id="1828112"/>
    <lineage>
        <taxon>Bacteria</taxon>
        <taxon>Bacillati</taxon>
        <taxon>Actinomycetota</taxon>
        <taxon>Actinomycetes</taxon>
        <taxon>Kitasatosporales</taxon>
        <taxon>Streptomycetaceae</taxon>
        <taxon>Streptomyces</taxon>
    </lineage>
</organism>
<feature type="non-terminal residue" evidence="3">
    <location>
        <position position="1"/>
    </location>
</feature>
<protein>
    <submittedName>
        <fullName evidence="3">Alpha-L-arabinofuranosidase</fullName>
    </submittedName>
</protein>
<gene>
    <name evidence="3" type="ORF">FGF04_22055</name>
</gene>
<feature type="compositionally biased region" description="Pro residues" evidence="1">
    <location>
        <begin position="24"/>
        <end position="34"/>
    </location>
</feature>
<feature type="domain" description="Alpha-L-arabinofuranosidase B arabinose-binding" evidence="2">
    <location>
        <begin position="41"/>
        <end position="172"/>
    </location>
</feature>
<dbReference type="GO" id="GO:0046373">
    <property type="term" value="P:L-arabinose metabolic process"/>
    <property type="evidence" value="ECO:0007669"/>
    <property type="project" value="InterPro"/>
</dbReference>
<evidence type="ECO:0000313" key="4">
    <source>
        <dbReference type="Proteomes" id="UP000324965"/>
    </source>
</evidence>
<proteinExistence type="predicted"/>
<dbReference type="EMBL" id="VDFC01000046">
    <property type="protein sequence ID" value="KAA0932354.1"/>
    <property type="molecule type" value="Genomic_DNA"/>
</dbReference>